<dbReference type="OrthoDB" id="9804290at2"/>
<dbReference type="GO" id="GO:0003676">
    <property type="term" value="F:nucleic acid binding"/>
    <property type="evidence" value="ECO:0007669"/>
    <property type="project" value="InterPro"/>
</dbReference>
<evidence type="ECO:0000256" key="3">
    <source>
        <dbReference type="ARBA" id="ARBA00022839"/>
    </source>
</evidence>
<dbReference type="RefSeq" id="WP_091835960.1">
    <property type="nucleotide sequence ID" value="NZ_FPAA01000004.1"/>
</dbReference>
<evidence type="ECO:0000256" key="2">
    <source>
        <dbReference type="ARBA" id="ARBA00022801"/>
    </source>
</evidence>
<dbReference type="EMBL" id="FPAA01000004">
    <property type="protein sequence ID" value="SFS60625.1"/>
    <property type="molecule type" value="Genomic_DNA"/>
</dbReference>
<keyword evidence="2" id="KW-0378">Hydrolase</keyword>
<evidence type="ECO:0000313" key="5">
    <source>
        <dbReference type="EMBL" id="SFS60625.1"/>
    </source>
</evidence>
<evidence type="ECO:0000256" key="1">
    <source>
        <dbReference type="ARBA" id="ARBA00022722"/>
    </source>
</evidence>
<organism evidence="5 6">
    <name type="scientific">Marininema halotolerans</name>
    <dbReference type="NCBI Taxonomy" id="1155944"/>
    <lineage>
        <taxon>Bacteria</taxon>
        <taxon>Bacillati</taxon>
        <taxon>Bacillota</taxon>
        <taxon>Bacilli</taxon>
        <taxon>Bacillales</taxon>
        <taxon>Thermoactinomycetaceae</taxon>
        <taxon>Marininema</taxon>
    </lineage>
</organism>
<dbReference type="SUPFAM" id="SSF53098">
    <property type="entry name" value="Ribonuclease H-like"/>
    <property type="match status" value="1"/>
</dbReference>
<dbReference type="Proteomes" id="UP000198660">
    <property type="component" value="Unassembled WGS sequence"/>
</dbReference>
<keyword evidence="3" id="KW-0269">Exonuclease</keyword>
<dbReference type="FunFam" id="3.30.420.10:FF:000045">
    <property type="entry name" value="3'-5' exonuclease DinG"/>
    <property type="match status" value="1"/>
</dbReference>
<keyword evidence="1" id="KW-0540">Nuclease</keyword>
<proteinExistence type="predicted"/>
<dbReference type="AlphaFoldDB" id="A0A1I6R7H8"/>
<dbReference type="GO" id="GO:0005829">
    <property type="term" value="C:cytosol"/>
    <property type="evidence" value="ECO:0007669"/>
    <property type="project" value="TreeGrafter"/>
</dbReference>
<feature type="domain" description="Exonuclease" evidence="4">
    <location>
        <begin position="54"/>
        <end position="224"/>
    </location>
</feature>
<dbReference type="PANTHER" id="PTHR30231:SF41">
    <property type="entry name" value="DNA POLYMERASE III SUBUNIT EPSILON"/>
    <property type="match status" value="1"/>
</dbReference>
<dbReference type="InterPro" id="IPR036397">
    <property type="entry name" value="RNaseH_sf"/>
</dbReference>
<dbReference type="Gene3D" id="3.30.420.10">
    <property type="entry name" value="Ribonuclease H-like superfamily/Ribonuclease H"/>
    <property type="match status" value="1"/>
</dbReference>
<dbReference type="InterPro" id="IPR012337">
    <property type="entry name" value="RNaseH-like_sf"/>
</dbReference>
<reference evidence="6" key="1">
    <citation type="submission" date="2016-10" db="EMBL/GenBank/DDBJ databases">
        <authorList>
            <person name="Varghese N."/>
            <person name="Submissions S."/>
        </authorList>
    </citation>
    <scope>NUCLEOTIDE SEQUENCE [LARGE SCALE GENOMIC DNA]</scope>
    <source>
        <strain evidence="6">DSM 45789</strain>
    </source>
</reference>
<evidence type="ECO:0000313" key="6">
    <source>
        <dbReference type="Proteomes" id="UP000198660"/>
    </source>
</evidence>
<dbReference type="PANTHER" id="PTHR30231">
    <property type="entry name" value="DNA POLYMERASE III SUBUNIT EPSILON"/>
    <property type="match status" value="1"/>
</dbReference>
<accession>A0A1I6R7H8</accession>
<protein>
    <submittedName>
        <fullName evidence="5">DNA polymerase-3 subunit epsilon</fullName>
    </submittedName>
</protein>
<evidence type="ECO:0000259" key="4">
    <source>
        <dbReference type="SMART" id="SM00479"/>
    </source>
</evidence>
<dbReference type="GO" id="GO:0045004">
    <property type="term" value="P:DNA replication proofreading"/>
    <property type="evidence" value="ECO:0007669"/>
    <property type="project" value="TreeGrafter"/>
</dbReference>
<sequence>MDWNNPLTEWMRKRGLTLSGMAKQGDFQREAFIRSTIREARNRVHLGTPLVDISFVVFDLETTGFYPQQGDQILSIGSVRVTHGKVEDTPLFHTYVQCEEGMIPAEITTLTGISSSDVNDAPPLKEALGEWLRFIGKCTLVAYGAQHDTSFIQVGLKKSWSSKLPHRVIDALQMVRLLYPDWEDYSLDAALRFHEIPIEGRHTADGDAKMTAELWVQLLKRCQQQQIHTLEDLYARVSRMV</sequence>
<dbReference type="SMART" id="SM00479">
    <property type="entry name" value="EXOIII"/>
    <property type="match status" value="1"/>
</dbReference>
<dbReference type="InterPro" id="IPR013520">
    <property type="entry name" value="Ribonucl_H"/>
</dbReference>
<name>A0A1I6R7H8_9BACL</name>
<dbReference type="CDD" id="cd06127">
    <property type="entry name" value="DEDDh"/>
    <property type="match status" value="1"/>
</dbReference>
<keyword evidence="6" id="KW-1185">Reference proteome</keyword>
<gene>
    <name evidence="5" type="ORF">SAMN05444972_104215</name>
</gene>
<dbReference type="GO" id="GO:0008408">
    <property type="term" value="F:3'-5' exonuclease activity"/>
    <property type="evidence" value="ECO:0007669"/>
    <property type="project" value="TreeGrafter"/>
</dbReference>
<dbReference type="Pfam" id="PF00929">
    <property type="entry name" value="RNase_T"/>
    <property type="match status" value="1"/>
</dbReference>